<sequence length="212" mass="23394">MPVPDGPTEGIFAKIFFAWIILAVIFYVWSYVRDGKFIGEDSWSEEVIDQRVLPLSVVGPCGILDPVPPPPPLPPLEPRAPKPPAQLNQVGKAKVRRAVKQAASLDDLAEIEQALDSGRISDALASRLKLGPEDFVARSEEPAELPLGAQVLTPGGLEKVRTFIQHATDMEKLAEVDKALQAGDVYRLQVMLNLQPQEREKGEEEKEKEDRV</sequence>
<gene>
    <name evidence="2" type="ORF">SCF082_LOCUS53242</name>
</gene>
<comment type="caution">
    <text evidence="2">The sequence shown here is derived from an EMBL/GenBank/DDBJ whole genome shotgun (WGS) entry which is preliminary data.</text>
</comment>
<keyword evidence="3" id="KW-1185">Reference proteome</keyword>
<evidence type="ECO:0000313" key="3">
    <source>
        <dbReference type="Proteomes" id="UP001642464"/>
    </source>
</evidence>
<dbReference type="Proteomes" id="UP001642464">
    <property type="component" value="Unassembled WGS sequence"/>
</dbReference>
<dbReference type="EMBL" id="CAXAMM010044517">
    <property type="protein sequence ID" value="CAK9114993.1"/>
    <property type="molecule type" value="Genomic_DNA"/>
</dbReference>
<reference evidence="2 3" key="1">
    <citation type="submission" date="2024-02" db="EMBL/GenBank/DDBJ databases">
        <authorList>
            <person name="Chen Y."/>
            <person name="Shah S."/>
            <person name="Dougan E. K."/>
            <person name="Thang M."/>
            <person name="Chan C."/>
        </authorList>
    </citation>
    <scope>NUCLEOTIDE SEQUENCE [LARGE SCALE GENOMIC DNA]</scope>
</reference>
<evidence type="ECO:0000313" key="2">
    <source>
        <dbReference type="EMBL" id="CAK9114993.1"/>
    </source>
</evidence>
<accession>A0ABP0SRQ0</accession>
<evidence type="ECO:0000256" key="1">
    <source>
        <dbReference type="SAM" id="Phobius"/>
    </source>
</evidence>
<keyword evidence="1" id="KW-0472">Membrane</keyword>
<proteinExistence type="predicted"/>
<keyword evidence="1" id="KW-0812">Transmembrane</keyword>
<feature type="transmembrane region" description="Helical" evidence="1">
    <location>
        <begin position="12"/>
        <end position="32"/>
    </location>
</feature>
<name>A0ABP0SRQ0_9DINO</name>
<keyword evidence="1" id="KW-1133">Transmembrane helix</keyword>
<organism evidence="2 3">
    <name type="scientific">Durusdinium trenchii</name>
    <dbReference type="NCBI Taxonomy" id="1381693"/>
    <lineage>
        <taxon>Eukaryota</taxon>
        <taxon>Sar</taxon>
        <taxon>Alveolata</taxon>
        <taxon>Dinophyceae</taxon>
        <taxon>Suessiales</taxon>
        <taxon>Symbiodiniaceae</taxon>
        <taxon>Durusdinium</taxon>
    </lineage>
</organism>
<protein>
    <submittedName>
        <fullName evidence="2">Uncharacterized protein</fullName>
    </submittedName>
</protein>